<name>A0ABT2SKK9_9FIRM</name>
<protein>
    <submittedName>
        <fullName evidence="1">GTP pyrophosphokinase</fullName>
    </submittedName>
</protein>
<dbReference type="Proteomes" id="UP001652338">
    <property type="component" value="Unassembled WGS sequence"/>
</dbReference>
<evidence type="ECO:0000313" key="1">
    <source>
        <dbReference type="EMBL" id="MCU6725034.1"/>
    </source>
</evidence>
<dbReference type="RefSeq" id="WP_262654439.1">
    <property type="nucleotide sequence ID" value="NZ_JAOQKE010000005.1"/>
</dbReference>
<evidence type="ECO:0000313" key="2">
    <source>
        <dbReference type="Proteomes" id="UP001652338"/>
    </source>
</evidence>
<proteinExistence type="predicted"/>
<keyword evidence="2" id="KW-1185">Reference proteome</keyword>
<organism evidence="1 2">
    <name type="scientific">Muricoprocola aceti</name>
    <dbReference type="NCBI Taxonomy" id="2981772"/>
    <lineage>
        <taxon>Bacteria</taxon>
        <taxon>Bacillati</taxon>
        <taxon>Bacillota</taxon>
        <taxon>Clostridia</taxon>
        <taxon>Lachnospirales</taxon>
        <taxon>Lachnospiraceae</taxon>
        <taxon>Muricoprocola</taxon>
    </lineage>
</organism>
<reference evidence="1 2" key="1">
    <citation type="journal article" date="2021" name="ISME Commun">
        <title>Automated analysis of genomic sequences facilitates high-throughput and comprehensive description of bacteria.</title>
        <authorList>
            <person name="Hitch T.C.A."/>
        </authorList>
    </citation>
    <scope>NUCLEOTIDE SEQUENCE [LARGE SCALE GENOMIC DNA]</scope>
    <source>
        <strain evidence="1 2">Sanger_29</strain>
    </source>
</reference>
<dbReference type="Gene3D" id="1.10.3210.10">
    <property type="entry name" value="Hypothetical protein af1432"/>
    <property type="match status" value="1"/>
</dbReference>
<dbReference type="PANTHER" id="PTHR46246">
    <property type="entry name" value="GUANOSINE-3',5'-BIS(DIPHOSPHATE) 3'-PYROPHOSPHOHYDROLASE MESH1"/>
    <property type="match status" value="1"/>
</dbReference>
<gene>
    <name evidence="1" type="ORF">OCV47_06680</name>
</gene>
<dbReference type="SUPFAM" id="SSF109604">
    <property type="entry name" value="HD-domain/PDEase-like"/>
    <property type="match status" value="1"/>
</dbReference>
<accession>A0ABT2SKK9</accession>
<dbReference type="EMBL" id="JAOQKE010000005">
    <property type="protein sequence ID" value="MCU6725034.1"/>
    <property type="molecule type" value="Genomic_DNA"/>
</dbReference>
<dbReference type="PANTHER" id="PTHR46246:SF1">
    <property type="entry name" value="GUANOSINE-3',5'-BIS(DIPHOSPHATE) 3'-PYROPHOSPHOHYDROLASE MESH1"/>
    <property type="match status" value="1"/>
</dbReference>
<dbReference type="InterPro" id="IPR052194">
    <property type="entry name" value="MESH1"/>
</dbReference>
<comment type="caution">
    <text evidence="1">The sequence shown here is derived from an EMBL/GenBank/DDBJ whole genome shotgun (WGS) entry which is preliminary data.</text>
</comment>
<sequence length="157" mass="18046">MMENLESLYKKAIWIAQEAHKGQTDKGGNPYIEHPLYVASQVDTTELKIVAMLHDTLEDSEITAEDLRREGFPERIVDAILVLTHEDGNDEAYLDYIRRVAGNTMAAVVKRADLMHNMDISRIPNPTEKDQRRRAKYERALKLLEELTDIEAELPQK</sequence>